<dbReference type="PANTHER" id="PTHR43537:SF49">
    <property type="entry name" value="TRANSCRIPTIONAL REGULATORY PROTEIN"/>
    <property type="match status" value="1"/>
</dbReference>
<dbReference type="EMBL" id="CP137852">
    <property type="protein sequence ID" value="WPB86845.1"/>
    <property type="molecule type" value="Genomic_DNA"/>
</dbReference>
<keyword evidence="1" id="KW-0805">Transcription regulation</keyword>
<feature type="domain" description="HTH gntR-type" evidence="4">
    <location>
        <begin position="5"/>
        <end position="72"/>
    </location>
</feature>
<sequence>MAPRASLPETLAARMVEAMRAGELAPGERIIEASLAARFGVSRGPLREALKALEGEGLVERRPGRSPRVAQVSPEQAAQMVVMRATLEGMAARLLAARATPTQLKELEAQHARILTAAKAGRVAEWRDADWHFHELVCRASGNEFLLRAWLSMSHLVRLFLHRHPAFEGGAFEAAGEGVLLNHDHLLAALRAGDPDRAEAEFRRVILDSGFRRLGLTPPAGIPA</sequence>
<dbReference type="PRINTS" id="PR00035">
    <property type="entry name" value="HTHGNTR"/>
</dbReference>
<proteinExistence type="predicted"/>
<dbReference type="Pfam" id="PF00392">
    <property type="entry name" value="GntR"/>
    <property type="match status" value="1"/>
</dbReference>
<keyword evidence="6" id="KW-1185">Reference proteome</keyword>
<evidence type="ECO:0000313" key="6">
    <source>
        <dbReference type="Proteomes" id="UP001305521"/>
    </source>
</evidence>
<dbReference type="CDD" id="cd07377">
    <property type="entry name" value="WHTH_GntR"/>
    <property type="match status" value="1"/>
</dbReference>
<dbReference type="InterPro" id="IPR000524">
    <property type="entry name" value="Tscrpt_reg_HTH_GntR"/>
</dbReference>
<keyword evidence="3" id="KW-0804">Transcription</keyword>
<evidence type="ECO:0000256" key="3">
    <source>
        <dbReference type="ARBA" id="ARBA00023163"/>
    </source>
</evidence>
<dbReference type="RefSeq" id="WP_318650801.1">
    <property type="nucleotide sequence ID" value="NZ_CP137852.1"/>
</dbReference>
<organism evidence="5 6">
    <name type="scientific">Sediminicoccus rosea</name>
    <dbReference type="NCBI Taxonomy" id="1225128"/>
    <lineage>
        <taxon>Bacteria</taxon>
        <taxon>Pseudomonadati</taxon>
        <taxon>Pseudomonadota</taxon>
        <taxon>Alphaproteobacteria</taxon>
        <taxon>Acetobacterales</taxon>
        <taxon>Roseomonadaceae</taxon>
        <taxon>Sediminicoccus</taxon>
    </lineage>
</organism>
<keyword evidence="2" id="KW-0238">DNA-binding</keyword>
<dbReference type="PROSITE" id="PS50949">
    <property type="entry name" value="HTH_GNTR"/>
    <property type="match status" value="1"/>
</dbReference>
<dbReference type="SMART" id="SM00895">
    <property type="entry name" value="FCD"/>
    <property type="match status" value="1"/>
</dbReference>
<dbReference type="Gene3D" id="1.10.10.10">
    <property type="entry name" value="Winged helix-like DNA-binding domain superfamily/Winged helix DNA-binding domain"/>
    <property type="match status" value="1"/>
</dbReference>
<dbReference type="InterPro" id="IPR036390">
    <property type="entry name" value="WH_DNA-bd_sf"/>
</dbReference>
<dbReference type="InterPro" id="IPR036388">
    <property type="entry name" value="WH-like_DNA-bd_sf"/>
</dbReference>
<dbReference type="InterPro" id="IPR008920">
    <property type="entry name" value="TF_FadR/GntR_C"/>
</dbReference>
<dbReference type="Proteomes" id="UP001305521">
    <property type="component" value="Chromosome"/>
</dbReference>
<dbReference type="PANTHER" id="PTHR43537">
    <property type="entry name" value="TRANSCRIPTIONAL REGULATOR, GNTR FAMILY"/>
    <property type="match status" value="1"/>
</dbReference>
<dbReference type="Gene3D" id="1.20.120.530">
    <property type="entry name" value="GntR ligand-binding domain-like"/>
    <property type="match status" value="1"/>
</dbReference>
<evidence type="ECO:0000256" key="1">
    <source>
        <dbReference type="ARBA" id="ARBA00023015"/>
    </source>
</evidence>
<dbReference type="SUPFAM" id="SSF46785">
    <property type="entry name" value="Winged helix' DNA-binding domain"/>
    <property type="match status" value="1"/>
</dbReference>
<protein>
    <submittedName>
        <fullName evidence="5">GntR family transcriptional regulator</fullName>
    </submittedName>
</protein>
<gene>
    <name evidence="5" type="ORF">R9Z33_08190</name>
</gene>
<evidence type="ECO:0000259" key="4">
    <source>
        <dbReference type="PROSITE" id="PS50949"/>
    </source>
</evidence>
<dbReference type="Pfam" id="PF07729">
    <property type="entry name" value="FCD"/>
    <property type="match status" value="1"/>
</dbReference>
<dbReference type="SUPFAM" id="SSF48008">
    <property type="entry name" value="GntR ligand-binding domain-like"/>
    <property type="match status" value="1"/>
</dbReference>
<name>A0ABZ0PP09_9PROT</name>
<dbReference type="InterPro" id="IPR011711">
    <property type="entry name" value="GntR_C"/>
</dbReference>
<dbReference type="SMART" id="SM00345">
    <property type="entry name" value="HTH_GNTR"/>
    <property type="match status" value="1"/>
</dbReference>
<evidence type="ECO:0000313" key="5">
    <source>
        <dbReference type="EMBL" id="WPB86845.1"/>
    </source>
</evidence>
<evidence type="ECO:0000256" key="2">
    <source>
        <dbReference type="ARBA" id="ARBA00023125"/>
    </source>
</evidence>
<reference evidence="5 6" key="1">
    <citation type="submission" date="2023-11" db="EMBL/GenBank/DDBJ databases">
        <title>Arctic aerobic anoxygenic photoheterotroph Sediminicoccus rosea KRV36 adapts its photosynthesis to long days of polar summer.</title>
        <authorList>
            <person name="Tomasch J."/>
            <person name="Kopejtka K."/>
            <person name="Bily T."/>
            <person name="Gardiner A.T."/>
            <person name="Gardian Z."/>
            <person name="Shivaramu S."/>
            <person name="Koblizek M."/>
            <person name="Engelhardt F."/>
            <person name="Kaftan D."/>
        </authorList>
    </citation>
    <scope>NUCLEOTIDE SEQUENCE [LARGE SCALE GENOMIC DNA]</scope>
    <source>
        <strain evidence="5 6">R-30</strain>
    </source>
</reference>
<accession>A0ABZ0PP09</accession>